<dbReference type="SUPFAM" id="SSF51445">
    <property type="entry name" value="(Trans)glycosidases"/>
    <property type="match status" value="1"/>
</dbReference>
<proteinExistence type="predicted"/>
<protein>
    <submittedName>
        <fullName evidence="2">Uncharacterized protein</fullName>
    </submittedName>
</protein>
<dbReference type="EMBL" id="BONZ01000039">
    <property type="protein sequence ID" value="GIH16005.1"/>
    <property type="molecule type" value="Genomic_DNA"/>
</dbReference>
<dbReference type="InterPro" id="IPR017853">
    <property type="entry name" value="GH"/>
</dbReference>
<dbReference type="Proteomes" id="UP000642748">
    <property type="component" value="Unassembled WGS sequence"/>
</dbReference>
<organism evidence="2 3">
    <name type="scientific">Rugosimonospora africana</name>
    <dbReference type="NCBI Taxonomy" id="556532"/>
    <lineage>
        <taxon>Bacteria</taxon>
        <taxon>Bacillati</taxon>
        <taxon>Actinomycetota</taxon>
        <taxon>Actinomycetes</taxon>
        <taxon>Micromonosporales</taxon>
        <taxon>Micromonosporaceae</taxon>
        <taxon>Rugosimonospora</taxon>
    </lineage>
</organism>
<feature type="chain" id="PRO_5039422951" evidence="1">
    <location>
        <begin position="29"/>
        <end position="594"/>
    </location>
</feature>
<feature type="signal peptide" evidence="1">
    <location>
        <begin position="1"/>
        <end position="28"/>
    </location>
</feature>
<sequence length="594" mass="64982">MKRRIRYLLPCVVATALLLTMSAAPTSAAKSHVKDPTVALKAKINELYASGPGLVGRTHKMQAFIMELALHAKTRNPNFKIIPQDAAALAFVDGDVNKGVLPDLISLVDGWGKEGLLLSGNGVTPTSEQAAYIALAQQGLMVTETSTVNSVAQLQDYYRRAENWGIIPYPRIGGTLAQQLFPGKRWAPNGDYFWVEDPATIGLGGRIDGTRNVRNLTDARNYLYNINGRPFDAWSTWDDEEAAALAEGEPDRTRITDSYGNGLLVPSPGGPYRPAGDAAVVQSAIAQYGDEWDWWWRAAGLDENAGRETWLNALRNSDYDVIYIDSFYNHRALPANQTPLTRAEIESLKHKPDGGRRQVIAYLSVGSAEQNRWYCQDDWVWIDPTNPNTERSMKSGKIVNSVYSPPENAPAWLALGYGGNYAEEAVVQWWNPEWRDIIINGGSPYANIATGDNTSSIDRIISQGFDGAYLDNVGVYNRTSGGGGWNAFEAYWLAHGGIPGEDHPYIPVGTVNPGNRQAHLDFAIVSANGKGYSVYLKKADAQGPFTPYGNVNYDAKGVHIKGLTNGTQYLAYVQRNAGGKISRTETVSFTAGSH</sequence>
<keyword evidence="3" id="KW-1185">Reference proteome</keyword>
<reference evidence="2" key="1">
    <citation type="submission" date="2021-01" db="EMBL/GenBank/DDBJ databases">
        <title>Whole genome shotgun sequence of Rugosimonospora africana NBRC 104875.</title>
        <authorList>
            <person name="Komaki H."/>
            <person name="Tamura T."/>
        </authorList>
    </citation>
    <scope>NUCLEOTIDE SEQUENCE</scope>
    <source>
        <strain evidence="2">NBRC 104875</strain>
    </source>
</reference>
<evidence type="ECO:0000313" key="2">
    <source>
        <dbReference type="EMBL" id="GIH16005.1"/>
    </source>
</evidence>
<evidence type="ECO:0000313" key="3">
    <source>
        <dbReference type="Proteomes" id="UP000642748"/>
    </source>
</evidence>
<comment type="caution">
    <text evidence="2">The sequence shown here is derived from an EMBL/GenBank/DDBJ whole genome shotgun (WGS) entry which is preliminary data.</text>
</comment>
<dbReference type="PANTHER" id="PTHR35882">
    <property type="entry name" value="PELA"/>
    <property type="match status" value="1"/>
</dbReference>
<dbReference type="InterPro" id="IPR013785">
    <property type="entry name" value="Aldolase_TIM"/>
</dbReference>
<evidence type="ECO:0000256" key="1">
    <source>
        <dbReference type="SAM" id="SignalP"/>
    </source>
</evidence>
<dbReference type="AlphaFoldDB" id="A0A8J3QRA9"/>
<name>A0A8J3QRA9_9ACTN</name>
<dbReference type="Gene3D" id="3.20.20.70">
    <property type="entry name" value="Aldolase class I"/>
    <property type="match status" value="2"/>
</dbReference>
<accession>A0A8J3QRA9</accession>
<gene>
    <name evidence="2" type="ORF">Raf01_41770</name>
</gene>
<dbReference type="PANTHER" id="PTHR35882:SF2">
    <property type="entry name" value="PELA"/>
    <property type="match status" value="1"/>
</dbReference>
<keyword evidence="1" id="KW-0732">Signal</keyword>